<dbReference type="Proteomes" id="UP000218334">
    <property type="component" value="Unassembled WGS sequence"/>
</dbReference>
<sequence length="176" mass="20149">MSVQSSDKLYLPGTTLRFQCQAQGSNTFGPLAATVTSATDRLVQRHFDHEKVILKLADCRLWHRSNKVPPDTMPRTPSMDDHLRRTVRDTQAALWEDWMWEVSTWFGNNMELAAYRLLHRLQGRYIPRLFSVVRRSITPEPTPLNPMTDAVQGLVLEYISGDRCISGTGCSLHDYD</sequence>
<dbReference type="EMBL" id="KZ293424">
    <property type="protein sequence ID" value="PBK71057.1"/>
    <property type="molecule type" value="Genomic_DNA"/>
</dbReference>
<reference evidence="2" key="1">
    <citation type="journal article" date="2017" name="Nat. Ecol. Evol.">
        <title>Genome expansion and lineage-specific genetic innovations in the forest pathogenic fungi Armillaria.</title>
        <authorList>
            <person name="Sipos G."/>
            <person name="Prasanna A.N."/>
            <person name="Walter M.C."/>
            <person name="O'Connor E."/>
            <person name="Balint B."/>
            <person name="Krizsan K."/>
            <person name="Kiss B."/>
            <person name="Hess J."/>
            <person name="Varga T."/>
            <person name="Slot J."/>
            <person name="Riley R."/>
            <person name="Boka B."/>
            <person name="Rigling D."/>
            <person name="Barry K."/>
            <person name="Lee J."/>
            <person name="Mihaltcheva S."/>
            <person name="LaButti K."/>
            <person name="Lipzen A."/>
            <person name="Waldron R."/>
            <person name="Moloney N.M."/>
            <person name="Sperisen C."/>
            <person name="Kredics L."/>
            <person name="Vagvoelgyi C."/>
            <person name="Patrignani A."/>
            <person name="Fitzpatrick D."/>
            <person name="Nagy I."/>
            <person name="Doyle S."/>
            <person name="Anderson J.B."/>
            <person name="Grigoriev I.V."/>
            <person name="Gueldener U."/>
            <person name="Muensterkoetter M."/>
            <person name="Nagy L.G."/>
        </authorList>
    </citation>
    <scope>NUCLEOTIDE SEQUENCE [LARGE SCALE GENOMIC DNA]</scope>
    <source>
        <strain evidence="2">28-4</strain>
    </source>
</reference>
<accession>A0A2H3C2K9</accession>
<organism evidence="1 2">
    <name type="scientific">Armillaria solidipes</name>
    <dbReference type="NCBI Taxonomy" id="1076256"/>
    <lineage>
        <taxon>Eukaryota</taxon>
        <taxon>Fungi</taxon>
        <taxon>Dikarya</taxon>
        <taxon>Basidiomycota</taxon>
        <taxon>Agaricomycotina</taxon>
        <taxon>Agaricomycetes</taxon>
        <taxon>Agaricomycetidae</taxon>
        <taxon>Agaricales</taxon>
        <taxon>Marasmiineae</taxon>
        <taxon>Physalacriaceae</taxon>
        <taxon>Armillaria</taxon>
    </lineage>
</organism>
<name>A0A2H3C2K9_9AGAR</name>
<evidence type="ECO:0000313" key="1">
    <source>
        <dbReference type="EMBL" id="PBK71057.1"/>
    </source>
</evidence>
<gene>
    <name evidence="1" type="ORF">ARMSODRAFT_1083334</name>
</gene>
<dbReference type="AlphaFoldDB" id="A0A2H3C2K9"/>
<proteinExistence type="predicted"/>
<protein>
    <submittedName>
        <fullName evidence="1">Uncharacterized protein</fullName>
    </submittedName>
</protein>
<keyword evidence="2" id="KW-1185">Reference proteome</keyword>
<evidence type="ECO:0000313" key="2">
    <source>
        <dbReference type="Proteomes" id="UP000218334"/>
    </source>
</evidence>